<dbReference type="VEuPathDB" id="FungiDB:AAP_05933"/>
<evidence type="ECO:0000256" key="1">
    <source>
        <dbReference type="SAM" id="MobiDB-lite"/>
    </source>
</evidence>
<dbReference type="PANTHER" id="PTHR43190">
    <property type="entry name" value="N-ACETYL-D-GLUCOSAMINE KINASE"/>
    <property type="match status" value="1"/>
</dbReference>
<dbReference type="Gene3D" id="3.30.420.40">
    <property type="match status" value="1"/>
</dbReference>
<proteinExistence type="predicted"/>
<keyword evidence="3" id="KW-1185">Reference proteome</keyword>
<dbReference type="PANTHER" id="PTHR43190:SF3">
    <property type="entry name" value="N-ACETYL-D-GLUCOSAMINE KINASE"/>
    <property type="match status" value="1"/>
</dbReference>
<evidence type="ECO:0000313" key="2">
    <source>
        <dbReference type="EMBL" id="KZZ87078.1"/>
    </source>
</evidence>
<dbReference type="InterPro" id="IPR043129">
    <property type="entry name" value="ATPase_NBD"/>
</dbReference>
<dbReference type="EMBL" id="AZGZ01000039">
    <property type="protein sequence ID" value="KZZ87078.1"/>
    <property type="molecule type" value="Genomic_DNA"/>
</dbReference>
<name>A0A167V5S0_9EURO</name>
<accession>A0A167V5S0</accession>
<dbReference type="InterPro" id="IPR052519">
    <property type="entry name" value="Euk-type_GlcNAc_Kinase"/>
</dbReference>
<dbReference type="Proteomes" id="UP000242877">
    <property type="component" value="Unassembled WGS sequence"/>
</dbReference>
<dbReference type="OrthoDB" id="311172at2759"/>
<dbReference type="GO" id="GO:0016301">
    <property type="term" value="F:kinase activity"/>
    <property type="evidence" value="ECO:0007669"/>
    <property type="project" value="UniProtKB-KW"/>
</dbReference>
<keyword evidence="2" id="KW-0808">Transferase</keyword>
<dbReference type="AlphaFoldDB" id="A0A167V5S0"/>
<feature type="region of interest" description="Disordered" evidence="1">
    <location>
        <begin position="406"/>
        <end position="431"/>
    </location>
</feature>
<dbReference type="SUPFAM" id="SSF53067">
    <property type="entry name" value="Actin-like ATPase domain"/>
    <property type="match status" value="2"/>
</dbReference>
<comment type="caution">
    <text evidence="2">The sequence shown here is derived from an EMBL/GenBank/DDBJ whole genome shotgun (WGS) entry which is preliminary data.</text>
</comment>
<evidence type="ECO:0000313" key="3">
    <source>
        <dbReference type="Proteomes" id="UP000242877"/>
    </source>
</evidence>
<keyword evidence="2" id="KW-0418">Kinase</keyword>
<gene>
    <name evidence="2" type="ORF">AAP_05933</name>
</gene>
<reference evidence="2 3" key="1">
    <citation type="journal article" date="2016" name="Genome Biol. Evol.">
        <title>Divergent and convergent evolution of fungal pathogenicity.</title>
        <authorList>
            <person name="Shang Y."/>
            <person name="Xiao G."/>
            <person name="Zheng P."/>
            <person name="Cen K."/>
            <person name="Zhan S."/>
            <person name="Wang C."/>
        </authorList>
    </citation>
    <scope>NUCLEOTIDE SEQUENCE [LARGE SCALE GENOMIC DNA]</scope>
    <source>
        <strain evidence="2 3">ARSEF 7405</strain>
    </source>
</reference>
<sequence length="431" mass="46544">MKETKPPELSSTPEEFFLAIDGGGTTSAATIASSWGKTATGYAGHSNICYLDAEQCVRTIEDAVTRAIAGFVDGNDAQNLPTENADVFHTKTFKPQEWRFRKVWAGIAGSDQVPPRKRNDLARGLEALFNVSLDKGTLILTHDDMLLTSALYTEETIDTGLSVIAGTGSVCTVYKKQPDDDAVIIGRSGGWGPLIGDDGAAFGIGRQALRVVLSDIEGRQGGDGDMAIALMKPLEIEVLRTLHCSSDQVLHTVLREDEDGMTPKHRISKLARCVTALAFDVPTDRSDFRALDILKSSAAELVQYIVPLARKGMCDPTRSMLILGGGLMNLPGYRRLFLEALEKSDIPEFKKVVIVDHTSRMAAEMLVNRYADGASGTIQVADEGASDNAADVEEDADMLDTDSAEFAAETGGYRTDDGEMTETLISKEKID</sequence>
<protein>
    <submittedName>
        <fullName evidence="2">Glucokinase regulator family protein</fullName>
    </submittedName>
</protein>
<organism evidence="2 3">
    <name type="scientific">Ascosphaera apis ARSEF 7405</name>
    <dbReference type="NCBI Taxonomy" id="392613"/>
    <lineage>
        <taxon>Eukaryota</taxon>
        <taxon>Fungi</taxon>
        <taxon>Dikarya</taxon>
        <taxon>Ascomycota</taxon>
        <taxon>Pezizomycotina</taxon>
        <taxon>Eurotiomycetes</taxon>
        <taxon>Eurotiomycetidae</taxon>
        <taxon>Onygenales</taxon>
        <taxon>Ascosphaeraceae</taxon>
        <taxon>Ascosphaera</taxon>
    </lineage>
</organism>